<dbReference type="PANTHER" id="PTHR33677">
    <property type="entry name" value="TRANSCRIPTIONAL REPRESSOR FRMR-RELATED"/>
    <property type="match status" value="1"/>
</dbReference>
<dbReference type="EMBL" id="BAABKK010000006">
    <property type="protein sequence ID" value="GAA5191201.1"/>
    <property type="molecule type" value="Genomic_DNA"/>
</dbReference>
<evidence type="ECO:0008006" key="5">
    <source>
        <dbReference type="Google" id="ProtNLM"/>
    </source>
</evidence>
<dbReference type="InterPro" id="IPR003735">
    <property type="entry name" value="Metal_Tscrpt_repr"/>
</dbReference>
<dbReference type="InterPro" id="IPR038390">
    <property type="entry name" value="Metal_Tscrpt_repr_sf"/>
</dbReference>
<dbReference type="PANTHER" id="PTHR33677:SF3">
    <property type="entry name" value="COPPER-SENSING TRANSCRIPTIONAL REPRESSOR RICR"/>
    <property type="match status" value="1"/>
</dbReference>
<dbReference type="RefSeq" id="WP_345448203.1">
    <property type="nucleotide sequence ID" value="NZ_BAABKK010000006.1"/>
</dbReference>
<comment type="caution">
    <text evidence="3">The sequence shown here is derived from an EMBL/GenBank/DDBJ whole genome shotgun (WGS) entry which is preliminary data.</text>
</comment>
<comment type="similarity">
    <text evidence="1">Belongs to the CsoR family.</text>
</comment>
<keyword evidence="4" id="KW-1185">Reference proteome</keyword>
<dbReference type="Proteomes" id="UP001500200">
    <property type="component" value="Unassembled WGS sequence"/>
</dbReference>
<evidence type="ECO:0000256" key="1">
    <source>
        <dbReference type="ARBA" id="ARBA00005428"/>
    </source>
</evidence>
<protein>
    <recommendedName>
        <fullName evidence="5">DNA-binding transcriptional regulator, FrmR family</fullName>
    </recommendedName>
</protein>
<organism evidence="3 4">
    <name type="scientific">Arthrobacter gyeryongensis</name>
    <dbReference type="NCBI Taxonomy" id="1650592"/>
    <lineage>
        <taxon>Bacteria</taxon>
        <taxon>Bacillati</taxon>
        <taxon>Actinomycetota</taxon>
        <taxon>Actinomycetes</taxon>
        <taxon>Micrococcales</taxon>
        <taxon>Micrococcaceae</taxon>
        <taxon>Arthrobacter</taxon>
    </lineage>
</organism>
<gene>
    <name evidence="3" type="ORF">GCM10023346_10160</name>
</gene>
<proteinExistence type="inferred from homology"/>
<evidence type="ECO:0000313" key="3">
    <source>
        <dbReference type="EMBL" id="GAA5191201.1"/>
    </source>
</evidence>
<dbReference type="Gene3D" id="1.20.58.1000">
    <property type="entry name" value="Metal-sensitive repressor, helix protomer"/>
    <property type="match status" value="1"/>
</dbReference>
<evidence type="ECO:0000256" key="2">
    <source>
        <dbReference type="ARBA" id="ARBA00023008"/>
    </source>
</evidence>
<dbReference type="Pfam" id="PF02583">
    <property type="entry name" value="Trns_repr_metal"/>
    <property type="match status" value="1"/>
</dbReference>
<sequence length="138" mass="14906">MSTIDVNSTDLNPVDLNPADLNPVDLNIGQPGIDVEDGAHAQHGYSSNKDAYLRRLKRIEGQVRGIARMVEEDKYCIDILTQVSAVTKALHAVSLGLVEEHIGHCVVGAASESDPVVRAEQIDIKVKEAADAIGRLLR</sequence>
<name>A0ABP9S587_9MICC</name>
<accession>A0ABP9S587</accession>
<reference evidence="4" key="1">
    <citation type="journal article" date="2019" name="Int. J. Syst. Evol. Microbiol.">
        <title>The Global Catalogue of Microorganisms (GCM) 10K type strain sequencing project: providing services to taxonomists for standard genome sequencing and annotation.</title>
        <authorList>
            <consortium name="The Broad Institute Genomics Platform"/>
            <consortium name="The Broad Institute Genome Sequencing Center for Infectious Disease"/>
            <person name="Wu L."/>
            <person name="Ma J."/>
        </authorList>
    </citation>
    <scope>NUCLEOTIDE SEQUENCE [LARGE SCALE GENOMIC DNA]</scope>
    <source>
        <strain evidence="4">JCM 18514</strain>
    </source>
</reference>
<evidence type="ECO:0000313" key="4">
    <source>
        <dbReference type="Proteomes" id="UP001500200"/>
    </source>
</evidence>
<dbReference type="CDD" id="cd10148">
    <property type="entry name" value="CsoR-like_DUF156"/>
    <property type="match status" value="1"/>
</dbReference>
<keyword evidence="2" id="KW-0186">Copper</keyword>